<evidence type="ECO:0008006" key="6">
    <source>
        <dbReference type="Google" id="ProtNLM"/>
    </source>
</evidence>
<dbReference type="InterPro" id="IPR023797">
    <property type="entry name" value="RNA3'_phos_cyclase_dom"/>
</dbReference>
<feature type="domain" description="RNA 3'-terminal phosphate cyclase insert" evidence="3">
    <location>
        <begin position="83"/>
        <end position="190"/>
    </location>
</feature>
<evidence type="ECO:0000259" key="3">
    <source>
        <dbReference type="Pfam" id="PF05189"/>
    </source>
</evidence>
<keyword evidence="1" id="KW-0472">Membrane</keyword>
<dbReference type="InterPro" id="IPR013792">
    <property type="entry name" value="RNA3'P_cycl/enolpyr_Trfase_a/b"/>
</dbReference>
<evidence type="ECO:0000259" key="2">
    <source>
        <dbReference type="Pfam" id="PF01137"/>
    </source>
</evidence>
<dbReference type="InterPro" id="IPR036553">
    <property type="entry name" value="RPTC_insert"/>
</dbReference>
<dbReference type="Pfam" id="PF05189">
    <property type="entry name" value="RTC_insert"/>
    <property type="match status" value="1"/>
</dbReference>
<organism evidence="4 5">
    <name type="scientific">Taenia crassiceps</name>
    <dbReference type="NCBI Taxonomy" id="6207"/>
    <lineage>
        <taxon>Eukaryota</taxon>
        <taxon>Metazoa</taxon>
        <taxon>Spiralia</taxon>
        <taxon>Lophotrochozoa</taxon>
        <taxon>Platyhelminthes</taxon>
        <taxon>Cestoda</taxon>
        <taxon>Eucestoda</taxon>
        <taxon>Cyclophyllidea</taxon>
        <taxon>Taeniidae</taxon>
        <taxon>Taenia</taxon>
    </lineage>
</organism>
<comment type="caution">
    <text evidence="4">The sequence shown here is derived from an EMBL/GenBank/DDBJ whole genome shotgun (WGS) entry which is preliminary data.</text>
</comment>
<protein>
    <recommendedName>
        <fullName evidence="6">RNA 3'-terminal phosphate cyclase-like protein</fullName>
    </recommendedName>
</protein>
<dbReference type="EMBL" id="JAKROA010000006">
    <property type="protein sequence ID" value="KAL5106487.1"/>
    <property type="molecule type" value="Genomic_DNA"/>
</dbReference>
<dbReference type="Proteomes" id="UP001651158">
    <property type="component" value="Unassembled WGS sequence"/>
</dbReference>
<dbReference type="Gene3D" id="3.30.360.20">
    <property type="entry name" value="RNA 3'-terminal phosphate cyclase, insert domain"/>
    <property type="match status" value="1"/>
</dbReference>
<evidence type="ECO:0000313" key="5">
    <source>
        <dbReference type="Proteomes" id="UP001651158"/>
    </source>
</evidence>
<dbReference type="InterPro" id="IPR000228">
    <property type="entry name" value="RNA3'_term_phos_cyc"/>
</dbReference>
<evidence type="ECO:0000256" key="1">
    <source>
        <dbReference type="SAM" id="Phobius"/>
    </source>
</evidence>
<proteinExistence type="predicted"/>
<dbReference type="PANTHER" id="PTHR11096">
    <property type="entry name" value="RNA 3' TERMINAL PHOSPHATE CYCLASE"/>
    <property type="match status" value="1"/>
</dbReference>
<dbReference type="InterPro" id="IPR013791">
    <property type="entry name" value="RNA3'-term_phos_cycl_insert"/>
</dbReference>
<feature type="transmembrane region" description="Helical" evidence="1">
    <location>
        <begin position="12"/>
        <end position="32"/>
    </location>
</feature>
<keyword evidence="1" id="KW-1133">Transmembrane helix</keyword>
<keyword evidence="5" id="KW-1185">Reference proteome</keyword>
<sequence>MALLIRCTPKTEYFKIVVVLMFDPLAATFSFLPGPLLVRLLPPASASGLKMEIKKRGVPPKGGGRIIFTSKPAGSLSPIQLTAPGKVYRVRGVSWTCRVSPGIASQLMRGAKQLLNKFLSDVYLNLDHRRRKAAGGSSGFGVVLWAETKEGVFYTAEACSAAEDDTPTSHVPIVPSELGFEAASRLLDQIYLGGCVDESLQGRNASQLLISEPTPHTIQTLRLLRKVIGVTFDLTYTDRMKLNEGGEKRTNKEEMRLEKANVNRMDDREENANSFPERPVPLVATCFGSGLKNINLSIRSAEQENWRGRNVLHFIGMEKVDKAPRHWIGVNLRLGGGRRSLIIRIAPLLILSCKNTLQME</sequence>
<keyword evidence="1" id="KW-0812">Transmembrane</keyword>
<accession>A0ABR4QAC2</accession>
<dbReference type="Pfam" id="PF01137">
    <property type="entry name" value="RTC"/>
    <property type="match status" value="1"/>
</dbReference>
<reference evidence="4 5" key="1">
    <citation type="journal article" date="2022" name="Front. Cell. Infect. Microbiol.">
        <title>The Genomes of Two Strains of Taenia crassiceps the Animal Model for the Study of Human Cysticercosis.</title>
        <authorList>
            <person name="Bobes R.J."/>
            <person name="Estrada K."/>
            <person name="Rios-Valencia D.G."/>
            <person name="Calderon-Gallegos A."/>
            <person name="de la Torre P."/>
            <person name="Carrero J.C."/>
            <person name="Sanchez-Flores A."/>
            <person name="Laclette J.P."/>
        </authorList>
    </citation>
    <scope>NUCLEOTIDE SEQUENCE [LARGE SCALE GENOMIC DNA]</scope>
    <source>
        <strain evidence="4">WFUcys</strain>
    </source>
</reference>
<gene>
    <name evidence="4" type="ORF">TcWFU_010536</name>
</gene>
<feature type="domain" description="RNA 3'-terminal phosphate cyclase" evidence="2">
    <location>
        <begin position="49"/>
        <end position="233"/>
    </location>
</feature>
<dbReference type="PROSITE" id="PS01287">
    <property type="entry name" value="RTC"/>
    <property type="match status" value="1"/>
</dbReference>
<dbReference type="PANTHER" id="PTHR11096:SF1">
    <property type="entry name" value="RNA 3'-TERMINAL PHOSPHATE CYCLASE-LIKE PROTEIN"/>
    <property type="match status" value="1"/>
</dbReference>
<evidence type="ECO:0000313" key="4">
    <source>
        <dbReference type="EMBL" id="KAL5106487.1"/>
    </source>
</evidence>
<dbReference type="SUPFAM" id="SSF55205">
    <property type="entry name" value="EPT/RTPC-like"/>
    <property type="match status" value="1"/>
</dbReference>
<name>A0ABR4QAC2_9CEST</name>
<dbReference type="InterPro" id="IPR020719">
    <property type="entry name" value="RNA3'_term_phos_cycl-like_CS"/>
</dbReference>